<dbReference type="Pfam" id="PF00313">
    <property type="entry name" value="CSD"/>
    <property type="match status" value="1"/>
</dbReference>
<dbReference type="RefSeq" id="XP_021886606.1">
    <property type="nucleotide sequence ID" value="XM_022022476.1"/>
</dbReference>
<keyword evidence="6" id="KW-1185">Reference proteome</keyword>
<dbReference type="InParanoid" id="A0A1Y2H5E9"/>
<evidence type="ECO:0000256" key="2">
    <source>
        <dbReference type="ARBA" id="ARBA00022490"/>
    </source>
</evidence>
<keyword evidence="2" id="KW-0963">Cytoplasm</keyword>
<organism evidence="5 6">
    <name type="scientific">Lobosporangium transversale</name>
    <dbReference type="NCBI Taxonomy" id="64571"/>
    <lineage>
        <taxon>Eukaryota</taxon>
        <taxon>Fungi</taxon>
        <taxon>Fungi incertae sedis</taxon>
        <taxon>Mucoromycota</taxon>
        <taxon>Mortierellomycotina</taxon>
        <taxon>Mortierellomycetes</taxon>
        <taxon>Mortierellales</taxon>
        <taxon>Mortierellaceae</taxon>
        <taxon>Lobosporangium</taxon>
    </lineage>
</organism>
<reference evidence="5 6" key="1">
    <citation type="submission" date="2016-07" db="EMBL/GenBank/DDBJ databases">
        <title>Pervasive Adenine N6-methylation of Active Genes in Fungi.</title>
        <authorList>
            <consortium name="DOE Joint Genome Institute"/>
            <person name="Mondo S.J."/>
            <person name="Dannebaum R.O."/>
            <person name="Kuo R.C."/>
            <person name="Labutti K."/>
            <person name="Haridas S."/>
            <person name="Kuo A."/>
            <person name="Salamov A."/>
            <person name="Ahrendt S.R."/>
            <person name="Lipzen A."/>
            <person name="Sullivan W."/>
            <person name="Andreopoulos W.B."/>
            <person name="Clum A."/>
            <person name="Lindquist E."/>
            <person name="Daum C."/>
            <person name="Ramamoorthy G.K."/>
            <person name="Gryganskyi A."/>
            <person name="Culley D."/>
            <person name="Magnuson J.K."/>
            <person name="James T.Y."/>
            <person name="O'Malley M.A."/>
            <person name="Stajich J.E."/>
            <person name="Spatafora J.W."/>
            <person name="Visel A."/>
            <person name="Grigoriev I.V."/>
        </authorList>
    </citation>
    <scope>NUCLEOTIDE SEQUENCE [LARGE SCALE GENOMIC DNA]</scope>
    <source>
        <strain evidence="5 6">NRRL 3116</strain>
    </source>
</reference>
<dbReference type="GeneID" id="33564320"/>
<dbReference type="SMART" id="SM00357">
    <property type="entry name" value="CSP"/>
    <property type="match status" value="1"/>
</dbReference>
<dbReference type="InterPro" id="IPR051373">
    <property type="entry name" value="Lin-28_RNA-binding"/>
</dbReference>
<feature type="compositionally biased region" description="Low complexity" evidence="3">
    <location>
        <begin position="182"/>
        <end position="192"/>
    </location>
</feature>
<evidence type="ECO:0000313" key="6">
    <source>
        <dbReference type="Proteomes" id="UP000193648"/>
    </source>
</evidence>
<proteinExistence type="predicted"/>
<dbReference type="EMBL" id="MCFF01000001">
    <property type="protein sequence ID" value="ORZ28933.1"/>
    <property type="molecule type" value="Genomic_DNA"/>
</dbReference>
<feature type="compositionally biased region" description="Gly residues" evidence="3">
    <location>
        <begin position="114"/>
        <end position="127"/>
    </location>
</feature>
<comment type="caution">
    <text evidence="5">The sequence shown here is derived from an EMBL/GenBank/DDBJ whole genome shotgun (WGS) entry which is preliminary data.</text>
</comment>
<feature type="domain" description="CSD" evidence="4">
    <location>
        <begin position="7"/>
        <end position="78"/>
    </location>
</feature>
<evidence type="ECO:0000256" key="1">
    <source>
        <dbReference type="ARBA" id="ARBA00004496"/>
    </source>
</evidence>
<feature type="region of interest" description="Disordered" evidence="3">
    <location>
        <begin position="114"/>
        <end position="141"/>
    </location>
</feature>
<dbReference type="GO" id="GO:0003677">
    <property type="term" value="F:DNA binding"/>
    <property type="evidence" value="ECO:0007669"/>
    <property type="project" value="UniProtKB-KW"/>
</dbReference>
<gene>
    <name evidence="5" type="ORF">BCR41DRAFT_344307</name>
</gene>
<accession>A0A1Y2H5E9</accession>
<dbReference type="AlphaFoldDB" id="A0A1Y2H5E9"/>
<dbReference type="CDD" id="cd04458">
    <property type="entry name" value="CSP_CDS"/>
    <property type="match status" value="1"/>
</dbReference>
<evidence type="ECO:0000259" key="4">
    <source>
        <dbReference type="PROSITE" id="PS51857"/>
    </source>
</evidence>
<dbReference type="GO" id="GO:0005737">
    <property type="term" value="C:cytoplasm"/>
    <property type="evidence" value="ECO:0007669"/>
    <property type="project" value="UniProtKB-SubCell"/>
</dbReference>
<feature type="region of interest" description="Disordered" evidence="3">
    <location>
        <begin position="164"/>
        <end position="214"/>
    </location>
</feature>
<name>A0A1Y2H5E9_9FUNG</name>
<dbReference type="Proteomes" id="UP000193648">
    <property type="component" value="Unassembled WGS sequence"/>
</dbReference>
<dbReference type="OrthoDB" id="422005at2759"/>
<keyword evidence="5" id="KW-0238">DNA-binding</keyword>
<dbReference type="GO" id="GO:0003729">
    <property type="term" value="F:mRNA binding"/>
    <property type="evidence" value="ECO:0007669"/>
    <property type="project" value="TreeGrafter"/>
</dbReference>
<protein>
    <submittedName>
        <fullName evidence="5">Cold-shock' DNA-binding domain-domain-containing protein</fullName>
    </submittedName>
</protein>
<dbReference type="PROSITE" id="PS51857">
    <property type="entry name" value="CSD_2"/>
    <property type="match status" value="1"/>
</dbReference>
<dbReference type="GO" id="GO:0031054">
    <property type="term" value="P:pre-miRNA processing"/>
    <property type="evidence" value="ECO:0007669"/>
    <property type="project" value="TreeGrafter"/>
</dbReference>
<evidence type="ECO:0000256" key="3">
    <source>
        <dbReference type="SAM" id="MobiDB-lite"/>
    </source>
</evidence>
<dbReference type="PRINTS" id="PR00050">
    <property type="entry name" value="COLDSHOCK"/>
</dbReference>
<comment type="subcellular location">
    <subcellularLocation>
        <location evidence="1">Cytoplasm</location>
    </subcellularLocation>
</comment>
<sequence length="214" mass="21914">MSANGARRTGRVKFFNSQKGFGFIIPSESSEASPLDEVFVHHTAIQNDGGFKSLAEGEEVEYDIVPGPKGMQAANVTGPNGTSVRGDPNLGRGGFGHNNNRYGGYGGSNAYGGGYGQGPSGQQGYGQGYQQPGFGTQGFQHGNNQFQYGYSQSGYGGGASGVGANVGGLSDGQMGQPGHLNQQSQQPSPQAQGFRGNAGGLPGGWNASGVPPQY</sequence>
<dbReference type="STRING" id="64571.A0A1Y2H5E9"/>
<dbReference type="SUPFAM" id="SSF50249">
    <property type="entry name" value="Nucleic acid-binding proteins"/>
    <property type="match status" value="1"/>
</dbReference>
<dbReference type="InterPro" id="IPR012340">
    <property type="entry name" value="NA-bd_OB-fold"/>
</dbReference>
<dbReference type="InterPro" id="IPR011129">
    <property type="entry name" value="CSD"/>
</dbReference>
<dbReference type="PANTHER" id="PTHR46109">
    <property type="entry name" value="PROTEIN LIN-28"/>
    <property type="match status" value="1"/>
</dbReference>
<dbReference type="Gene3D" id="2.40.50.140">
    <property type="entry name" value="Nucleic acid-binding proteins"/>
    <property type="match status" value="1"/>
</dbReference>
<dbReference type="PANTHER" id="PTHR46109:SF1">
    <property type="entry name" value="PROTEIN LIN-28 HOMOLOG"/>
    <property type="match status" value="1"/>
</dbReference>
<evidence type="ECO:0000313" key="5">
    <source>
        <dbReference type="EMBL" id="ORZ28933.1"/>
    </source>
</evidence>
<dbReference type="InterPro" id="IPR002059">
    <property type="entry name" value="CSP_DNA-bd"/>
</dbReference>
<feature type="compositionally biased region" description="Low complexity" evidence="3">
    <location>
        <begin position="128"/>
        <end position="141"/>
    </location>
</feature>
<dbReference type="GO" id="GO:0005634">
    <property type="term" value="C:nucleus"/>
    <property type="evidence" value="ECO:0007669"/>
    <property type="project" value="TreeGrafter"/>
</dbReference>